<accession>A0A6P1D638</accession>
<name>A0A6P1D638_9NOCA</name>
<sequence>MNTTEKRSLLGRVSPTQWVALVLTILAVIFILQNRTKVSIEILAVTITSPMWVVLLLVFIVGWVAGVLTMRRRP</sequence>
<dbReference type="Proteomes" id="UP000468928">
    <property type="component" value="Unassembled WGS sequence"/>
</dbReference>
<evidence type="ECO:0008006" key="4">
    <source>
        <dbReference type="Google" id="ProtNLM"/>
    </source>
</evidence>
<comment type="caution">
    <text evidence="2">The sequence shown here is derived from an EMBL/GenBank/DDBJ whole genome shotgun (WGS) entry which is preliminary data.</text>
</comment>
<protein>
    <recommendedName>
        <fullName evidence="4">DUF1049 domain-containing protein</fullName>
    </recommendedName>
</protein>
<organism evidence="2 3">
    <name type="scientific">Nocardia cyriacigeorgica</name>
    <dbReference type="NCBI Taxonomy" id="135487"/>
    <lineage>
        <taxon>Bacteria</taxon>
        <taxon>Bacillati</taxon>
        <taxon>Actinomycetota</taxon>
        <taxon>Actinomycetes</taxon>
        <taxon>Mycobacteriales</taxon>
        <taxon>Nocardiaceae</taxon>
        <taxon>Nocardia</taxon>
    </lineage>
</organism>
<dbReference type="AlphaFoldDB" id="A0A6P1D638"/>
<keyword evidence="1" id="KW-0812">Transmembrane</keyword>
<evidence type="ECO:0000256" key="1">
    <source>
        <dbReference type="SAM" id="Phobius"/>
    </source>
</evidence>
<evidence type="ECO:0000313" key="2">
    <source>
        <dbReference type="EMBL" id="NEW44961.1"/>
    </source>
</evidence>
<reference evidence="2 3" key="1">
    <citation type="submission" date="2020-01" db="EMBL/GenBank/DDBJ databases">
        <title>Genetics and antimicrobial susceptibilities of Nocardia species isolated from the soil; a comparison with species isolated from humans.</title>
        <authorList>
            <person name="Carrasco G."/>
            <person name="Monzon S."/>
            <person name="Sansegundo M."/>
            <person name="Garcia E."/>
            <person name="Garrido N."/>
            <person name="Medina M.J."/>
            <person name="Villalon P."/>
            <person name="Ramirez-Arocha A.C."/>
            <person name="Jimenez P."/>
            <person name="Cuesta I."/>
            <person name="Valdezate S."/>
        </authorList>
    </citation>
    <scope>NUCLEOTIDE SEQUENCE [LARGE SCALE GENOMIC DNA]</scope>
    <source>
        <strain evidence="2 3">CNM20110639</strain>
    </source>
</reference>
<gene>
    <name evidence="2" type="ORF">GV789_10900</name>
</gene>
<evidence type="ECO:0000313" key="3">
    <source>
        <dbReference type="Proteomes" id="UP000468928"/>
    </source>
</evidence>
<keyword evidence="1" id="KW-0472">Membrane</keyword>
<feature type="transmembrane region" description="Helical" evidence="1">
    <location>
        <begin position="12"/>
        <end position="32"/>
    </location>
</feature>
<feature type="transmembrane region" description="Helical" evidence="1">
    <location>
        <begin position="52"/>
        <end position="70"/>
    </location>
</feature>
<dbReference type="EMBL" id="JAAGUZ010000024">
    <property type="protein sequence ID" value="NEW44961.1"/>
    <property type="molecule type" value="Genomic_DNA"/>
</dbReference>
<dbReference type="RefSeq" id="WP_163828828.1">
    <property type="nucleotide sequence ID" value="NZ_JAAGUZ010000024.1"/>
</dbReference>
<keyword evidence="1" id="KW-1133">Transmembrane helix</keyword>
<proteinExistence type="predicted"/>